<organism evidence="4 5">
    <name type="scientific">Actinomadura vinacea</name>
    <dbReference type="NCBI Taxonomy" id="115336"/>
    <lineage>
        <taxon>Bacteria</taxon>
        <taxon>Bacillati</taxon>
        <taxon>Actinomycetota</taxon>
        <taxon>Actinomycetes</taxon>
        <taxon>Streptosporangiales</taxon>
        <taxon>Thermomonosporaceae</taxon>
        <taxon>Actinomadura</taxon>
    </lineage>
</organism>
<keyword evidence="2" id="KW-1133">Transmembrane helix</keyword>
<gene>
    <name evidence="4" type="ORF">GCM10010191_29430</name>
</gene>
<evidence type="ECO:0000259" key="3">
    <source>
        <dbReference type="Pfam" id="PF19993"/>
    </source>
</evidence>
<dbReference type="EMBL" id="BAAARW010000011">
    <property type="protein sequence ID" value="GAA2417056.1"/>
    <property type="molecule type" value="Genomic_DNA"/>
</dbReference>
<feature type="transmembrane region" description="Helical" evidence="2">
    <location>
        <begin position="115"/>
        <end position="138"/>
    </location>
</feature>
<dbReference type="Proteomes" id="UP001501231">
    <property type="component" value="Unassembled WGS sequence"/>
</dbReference>
<dbReference type="InterPro" id="IPR027417">
    <property type="entry name" value="P-loop_NTPase"/>
</dbReference>
<evidence type="ECO:0000313" key="4">
    <source>
        <dbReference type="EMBL" id="GAA2417056.1"/>
    </source>
</evidence>
<protein>
    <recommendedName>
        <fullName evidence="3">Double-GTPase 2 domain-containing protein</fullName>
    </recommendedName>
</protein>
<name>A0ABP5W4L6_9ACTN</name>
<sequence length="597" mass="63817">MHPVFLLLLGAAWIGTMWLGFAVVFPVLFPATLVVAGVATLGLYYLHACRTLGPSTVKGPSPVAEPEISYRHYLLAQVWWDWWAIARTVVPRVWTTASGTVVTLTKTMMGGPWGFFALPIWLALCAGIAAAALPAAAIGVALTVLYGLVAAVGLAVWLVCVLVLAAVERLFMAYARILQTCPHPFCYEKIALPVYECPGCGARHPRLTPGPAGAFRHVCRCGARLPTTVFLGRFRLGAYCPHCNGRLPERIGRVRVEPLPFVGGPAAGKTTFMVLGIRALHARAQALNGRLAFVERRHAQAYAGAIEEFQHGGRPAKTGPELPLATMVDIDLPGRARRILYLFDPAGEHYTGATEVESLRYLDHGEALLFVVDPFALPQVRRALTADEREHVDRSAASSDEDPADTLQRVLNELRSRPDRGRQKRVAVIVTKADLLAATEIGRVPGRPAGAPAGDAALAGDEALRAWLDHAGLGNTVRALDQVAGEVRYFGSGLDTDPGDVADLLGWVSGLPVGEREPAPAPDAAPPGAALPGTAPLRAPWPVRGRDATRVPAGYQAGRWSVLAGLSVLTAATLTGAIVAAAERFPPPYWDPFQIPF</sequence>
<keyword evidence="2" id="KW-0472">Membrane</keyword>
<proteinExistence type="predicted"/>
<feature type="domain" description="Double-GTPase 2" evidence="3">
    <location>
        <begin position="258"/>
        <end position="500"/>
    </location>
</feature>
<feature type="transmembrane region" description="Helical" evidence="2">
    <location>
        <begin position="144"/>
        <end position="167"/>
    </location>
</feature>
<accession>A0ABP5W4L6</accession>
<comment type="caution">
    <text evidence="4">The sequence shown here is derived from an EMBL/GenBank/DDBJ whole genome shotgun (WGS) entry which is preliminary data.</text>
</comment>
<dbReference type="RefSeq" id="WP_344589487.1">
    <property type="nucleotide sequence ID" value="NZ_BAAARW010000011.1"/>
</dbReference>
<dbReference type="SUPFAM" id="SSF52540">
    <property type="entry name" value="P-loop containing nucleoside triphosphate hydrolases"/>
    <property type="match status" value="1"/>
</dbReference>
<evidence type="ECO:0000313" key="5">
    <source>
        <dbReference type="Proteomes" id="UP001501231"/>
    </source>
</evidence>
<dbReference type="Pfam" id="PF19993">
    <property type="entry name" value="DO-GTPase2"/>
    <property type="match status" value="1"/>
</dbReference>
<feature type="transmembrane region" description="Helical" evidence="2">
    <location>
        <begin position="560"/>
        <end position="582"/>
    </location>
</feature>
<keyword evidence="2" id="KW-0812">Transmembrane</keyword>
<evidence type="ECO:0000256" key="2">
    <source>
        <dbReference type="SAM" id="Phobius"/>
    </source>
</evidence>
<dbReference type="Gene3D" id="3.40.50.300">
    <property type="entry name" value="P-loop containing nucleotide triphosphate hydrolases"/>
    <property type="match status" value="1"/>
</dbReference>
<dbReference type="InterPro" id="IPR045528">
    <property type="entry name" value="DO-GTPase2"/>
</dbReference>
<feature type="region of interest" description="Disordered" evidence="1">
    <location>
        <begin position="386"/>
        <end position="406"/>
    </location>
</feature>
<reference evidence="5" key="1">
    <citation type="journal article" date="2019" name="Int. J. Syst. Evol. Microbiol.">
        <title>The Global Catalogue of Microorganisms (GCM) 10K type strain sequencing project: providing services to taxonomists for standard genome sequencing and annotation.</title>
        <authorList>
            <consortium name="The Broad Institute Genomics Platform"/>
            <consortium name="The Broad Institute Genome Sequencing Center for Infectious Disease"/>
            <person name="Wu L."/>
            <person name="Ma J."/>
        </authorList>
    </citation>
    <scope>NUCLEOTIDE SEQUENCE [LARGE SCALE GENOMIC DNA]</scope>
    <source>
        <strain evidence="5">JCM 3325</strain>
    </source>
</reference>
<evidence type="ECO:0000256" key="1">
    <source>
        <dbReference type="SAM" id="MobiDB-lite"/>
    </source>
</evidence>
<feature type="transmembrane region" description="Helical" evidence="2">
    <location>
        <begin position="32"/>
        <end position="48"/>
    </location>
</feature>
<keyword evidence="5" id="KW-1185">Reference proteome</keyword>